<feature type="compositionally biased region" description="Low complexity" evidence="2">
    <location>
        <begin position="629"/>
        <end position="646"/>
    </location>
</feature>
<evidence type="ECO:0000313" key="3">
    <source>
        <dbReference type="EnsemblMetazoa" id="Aqu2.1.19083_001"/>
    </source>
</evidence>
<dbReference type="InParanoid" id="A0A1X7TVJ0"/>
<evidence type="ECO:0000256" key="1">
    <source>
        <dbReference type="SAM" id="Coils"/>
    </source>
</evidence>
<feature type="region of interest" description="Disordered" evidence="2">
    <location>
        <begin position="627"/>
        <end position="646"/>
    </location>
</feature>
<feature type="compositionally biased region" description="Basic and acidic residues" evidence="2">
    <location>
        <begin position="426"/>
        <end position="437"/>
    </location>
</feature>
<evidence type="ECO:0000256" key="2">
    <source>
        <dbReference type="SAM" id="MobiDB-lite"/>
    </source>
</evidence>
<sequence length="761" mass="85298">MDQLIENPTEKEMKLQRCIQSLHQDLQVAHQSKVSLQKALVEANKQDYEKLKAKVADNEVYITEILEEKTQVEEKKQIITEDYENLKLKVADMEEQYLKEKQIIIDDNQNLKSKISEKDKGIAKLTSQVEEQSQNEKQIITDLKEKDLYIAKLVKERQERSKETSSIGLQFNYLIPSMDKLDCLSDVQVAERKLFLIQGDKPQLMNWEKYGLRIGVQKESLLSSETVEVAVVALVGGQFEFPPNTVLVSAVYAVSLSKPLLKRLILEIQHCIDLTGRPGLSRHLKFAIAPVSTPSLPYQFSIVEGGVFKTDSWYGAIERKEFCLVCILGEESANEGGNGVPIASVNGDTEEGEEEEEEQQPQEKDEEGEESEEEAEEQLNYEEQEQEEEDEQDEEGDQEGGDDDDDSDSSSDKTSSTAPGASGAKVSKDGEKGKPENDGTIIATKASGSAAAIPLLVSETENESEVSTKDIFGDPVHKTLSTGVRRVITYAGILYYEEDRAEDLVSFTAAKKLSALTEFIKKKHSCAKIGQYLYFRFMPNCDDSPYIELMFDTPQKKPSTGWTIEPHIEPCRLYQDDVDKFGRKDCSLPSCCLISVYETIDAVSSLHYSIPLDGVVRPKTLFIHQSLRTSPSSNPTTSSSSSNVVHESTSVSGASTFRSDFAHRVMTECTGMIKERVGLYPLIDRLVEKRMISEAEKGQIIDTSTGLTANQRMDELLSLVKASIREDGEDFGLFLEIIKQENTRRADRLAQTLLDNYKKLL</sequence>
<evidence type="ECO:0008006" key="4">
    <source>
        <dbReference type="Google" id="ProtNLM"/>
    </source>
</evidence>
<dbReference type="OrthoDB" id="5973910at2759"/>
<feature type="compositionally biased region" description="Acidic residues" evidence="2">
    <location>
        <begin position="348"/>
        <end position="409"/>
    </location>
</feature>
<dbReference type="eggNOG" id="ENOG502TCXC">
    <property type="taxonomic scope" value="Eukaryota"/>
</dbReference>
<proteinExistence type="predicted"/>
<reference evidence="3" key="1">
    <citation type="submission" date="2017-05" db="UniProtKB">
        <authorList>
            <consortium name="EnsemblMetazoa"/>
        </authorList>
    </citation>
    <scope>IDENTIFICATION</scope>
</reference>
<feature type="coiled-coil region" evidence="1">
    <location>
        <begin position="69"/>
        <end position="103"/>
    </location>
</feature>
<name>A0A1X7TVJ0_AMPQE</name>
<dbReference type="EnsemblMetazoa" id="Aqu2.1.19083_001">
    <property type="protein sequence ID" value="Aqu2.1.19083_001"/>
    <property type="gene ID" value="Aqu2.1.19083"/>
</dbReference>
<accession>A0A1X7TVJ0</accession>
<organism evidence="3">
    <name type="scientific">Amphimedon queenslandica</name>
    <name type="common">Sponge</name>
    <dbReference type="NCBI Taxonomy" id="400682"/>
    <lineage>
        <taxon>Eukaryota</taxon>
        <taxon>Metazoa</taxon>
        <taxon>Porifera</taxon>
        <taxon>Demospongiae</taxon>
        <taxon>Heteroscleromorpha</taxon>
        <taxon>Haplosclerida</taxon>
        <taxon>Niphatidae</taxon>
        <taxon>Amphimedon</taxon>
    </lineage>
</organism>
<dbReference type="AlphaFoldDB" id="A0A1X7TVJ0"/>
<keyword evidence="1" id="KW-0175">Coiled coil</keyword>
<feature type="region of interest" description="Disordered" evidence="2">
    <location>
        <begin position="335"/>
        <end position="445"/>
    </location>
</feature>
<protein>
    <recommendedName>
        <fullName evidence="4">CARD domain-containing protein</fullName>
    </recommendedName>
</protein>